<protein>
    <submittedName>
        <fullName evidence="1">Uncharacterized protein</fullName>
    </submittedName>
</protein>
<dbReference type="AlphaFoldDB" id="A0A0E9VVX3"/>
<reference evidence="1" key="1">
    <citation type="submission" date="2014-11" db="EMBL/GenBank/DDBJ databases">
        <authorList>
            <person name="Amaro Gonzalez C."/>
        </authorList>
    </citation>
    <scope>NUCLEOTIDE SEQUENCE</scope>
</reference>
<accession>A0A0E9VVX3</accession>
<organism evidence="1">
    <name type="scientific">Anguilla anguilla</name>
    <name type="common">European freshwater eel</name>
    <name type="synonym">Muraena anguilla</name>
    <dbReference type="NCBI Taxonomy" id="7936"/>
    <lineage>
        <taxon>Eukaryota</taxon>
        <taxon>Metazoa</taxon>
        <taxon>Chordata</taxon>
        <taxon>Craniata</taxon>
        <taxon>Vertebrata</taxon>
        <taxon>Euteleostomi</taxon>
        <taxon>Actinopterygii</taxon>
        <taxon>Neopterygii</taxon>
        <taxon>Teleostei</taxon>
        <taxon>Anguilliformes</taxon>
        <taxon>Anguillidae</taxon>
        <taxon>Anguilla</taxon>
    </lineage>
</organism>
<sequence>MVMIYKTYSRDNSTNTPSCLAVYILLWTTVFPEKLPIQAPDIHHIQQNYFPITRRHKKPKCHKNTDYVLHILPI</sequence>
<proteinExistence type="predicted"/>
<name>A0A0E9VVX3_ANGAN</name>
<reference evidence="1" key="2">
    <citation type="journal article" date="2015" name="Fish Shellfish Immunol.">
        <title>Early steps in the European eel (Anguilla anguilla)-Vibrio vulnificus interaction in the gills: Role of the RtxA13 toxin.</title>
        <authorList>
            <person name="Callol A."/>
            <person name="Pajuelo D."/>
            <person name="Ebbesson L."/>
            <person name="Teles M."/>
            <person name="MacKenzie S."/>
            <person name="Amaro C."/>
        </authorList>
    </citation>
    <scope>NUCLEOTIDE SEQUENCE</scope>
</reference>
<dbReference type="EMBL" id="GBXM01027179">
    <property type="protein sequence ID" value="JAH81398.1"/>
    <property type="molecule type" value="Transcribed_RNA"/>
</dbReference>
<evidence type="ECO:0000313" key="1">
    <source>
        <dbReference type="EMBL" id="JAH81398.1"/>
    </source>
</evidence>